<evidence type="ECO:0008006" key="3">
    <source>
        <dbReference type="Google" id="ProtNLM"/>
    </source>
</evidence>
<evidence type="ECO:0000313" key="2">
    <source>
        <dbReference type="Proteomes" id="UP000309544"/>
    </source>
</evidence>
<protein>
    <recommendedName>
        <fullName evidence="3">DUF1819 family protein</fullName>
    </recommendedName>
</protein>
<sequence>MTEKNKQLSRFGFSFERGGAHSSRTMMLKELGTLLTYVDRHEAEKSDYFQAIDDENCLGKRSGKTRTLTYRHLVDLYSLDRANVLFRALLYFWNRDIEAQPLLALICTFARDPIFRSTAPFILKFPEGATITRESLEEFIDAQEPGRFSKATLKSTAQNINSTWTKSGHLYGHARKVRSRANPTAGSVSYALLLGYLAGSRGQSLFQTEYTKLLDCTFDKAVELAEEASRKGWIVFKRVGDVIEGLFPNLINQEEMEWLREQS</sequence>
<dbReference type="AlphaFoldDB" id="A0A5C4RT29"/>
<dbReference type="RefSeq" id="WP_139627004.1">
    <property type="nucleotide sequence ID" value="NZ_VDCI01000014.1"/>
</dbReference>
<name>A0A5C4RT29_PROVB</name>
<accession>A0A5C4RT29</accession>
<gene>
    <name evidence="1" type="ORF">FGF68_10450</name>
</gene>
<proteinExistence type="predicted"/>
<organism evidence="1 2">
    <name type="scientific">Prosthecochloris vibrioformis</name>
    <name type="common">Chlorobium vibrioforme</name>
    <dbReference type="NCBI Taxonomy" id="1098"/>
    <lineage>
        <taxon>Bacteria</taxon>
        <taxon>Pseudomonadati</taxon>
        <taxon>Chlorobiota</taxon>
        <taxon>Chlorobiia</taxon>
        <taxon>Chlorobiales</taxon>
        <taxon>Chlorobiaceae</taxon>
        <taxon>Prosthecochloris</taxon>
    </lineage>
</organism>
<evidence type="ECO:0000313" key="1">
    <source>
        <dbReference type="EMBL" id="TNJ34085.1"/>
    </source>
</evidence>
<comment type="caution">
    <text evidence="1">The sequence shown here is derived from an EMBL/GenBank/DDBJ whole genome shotgun (WGS) entry which is preliminary data.</text>
</comment>
<dbReference type="EMBL" id="VDCI01000014">
    <property type="protein sequence ID" value="TNJ34085.1"/>
    <property type="molecule type" value="Genomic_DNA"/>
</dbReference>
<reference evidence="1 2" key="1">
    <citation type="submission" date="2019-05" db="EMBL/GenBank/DDBJ databases">
        <title>Draft Whole-Genome sequence of the green sulfur bacterium Prosthecochloris vibrioformis DSM 260.</title>
        <authorList>
            <person name="Meyer T.E."/>
            <person name="Kyndt J.A."/>
        </authorList>
    </citation>
    <scope>NUCLEOTIDE SEQUENCE [LARGE SCALE GENOMIC DNA]</scope>
    <source>
        <strain evidence="1 2">DSM 260</strain>
    </source>
</reference>
<dbReference type="Proteomes" id="UP000309544">
    <property type="component" value="Unassembled WGS sequence"/>
</dbReference>
<keyword evidence="2" id="KW-1185">Reference proteome</keyword>